<dbReference type="AlphaFoldDB" id="A0A1I7GZK1"/>
<sequence>MKRKGRDAAPCSAKAIRAGRIIEPASKKYKRHTRGSRYPVTCKVRHYWFGLDSESGQNDQFIVFSDRINRAIKLLFAGCFLAEIGCLAQAEY</sequence>
<evidence type="ECO:0000313" key="1">
    <source>
        <dbReference type="EMBL" id="SFU53894.1"/>
    </source>
</evidence>
<protein>
    <submittedName>
        <fullName evidence="1">Uncharacterized protein</fullName>
    </submittedName>
</protein>
<proteinExistence type="predicted"/>
<organism evidence="1 2">
    <name type="scientific">Nitrosospira multiformis</name>
    <dbReference type="NCBI Taxonomy" id="1231"/>
    <lineage>
        <taxon>Bacteria</taxon>
        <taxon>Pseudomonadati</taxon>
        <taxon>Pseudomonadota</taxon>
        <taxon>Betaproteobacteria</taxon>
        <taxon>Nitrosomonadales</taxon>
        <taxon>Nitrosomonadaceae</taxon>
        <taxon>Nitrosospira</taxon>
    </lineage>
</organism>
<name>A0A1I7GZK1_9PROT</name>
<accession>A0A1I7GZK1</accession>
<reference evidence="1 2" key="1">
    <citation type="submission" date="2016-10" db="EMBL/GenBank/DDBJ databases">
        <authorList>
            <person name="de Groot N.N."/>
        </authorList>
    </citation>
    <scope>NUCLEOTIDE SEQUENCE [LARGE SCALE GENOMIC DNA]</scope>
    <source>
        <strain evidence="1 2">Nl14</strain>
    </source>
</reference>
<dbReference type="EMBL" id="FPBZ01000006">
    <property type="protein sequence ID" value="SFU53894.1"/>
    <property type="molecule type" value="Genomic_DNA"/>
</dbReference>
<dbReference type="Proteomes" id="UP000182649">
    <property type="component" value="Unassembled WGS sequence"/>
</dbReference>
<gene>
    <name evidence="1" type="ORF">SAMN05216417_106130</name>
</gene>
<evidence type="ECO:0000313" key="2">
    <source>
        <dbReference type="Proteomes" id="UP000182649"/>
    </source>
</evidence>